<keyword evidence="1" id="KW-0547">Nucleotide-binding</keyword>
<name>A0ABW6TM95_9NOCA</name>
<dbReference type="Pfam" id="PF00012">
    <property type="entry name" value="HSP70"/>
    <property type="match status" value="1"/>
</dbReference>
<comment type="caution">
    <text evidence="5">The sequence shown here is derived from an EMBL/GenBank/DDBJ whole genome shotgun (WGS) entry which is preliminary data.</text>
</comment>
<protein>
    <submittedName>
        <fullName evidence="5">Hsp70 family protein</fullName>
    </submittedName>
</protein>
<keyword evidence="2" id="KW-0067">ATP-binding</keyword>
<sequence>MTVGLGVSIGTVNTVCAIDTAESGKNARGRGRSAAGEFGGRAATGRRKRASGPKSALSQQRTAPGTWRTTLTFDSSGTARVGRIPRHGRAVTDFADLTEPGRSARVRHRSLSAADLVATVARTVVADVSAHVVATAEGRSPETAVAVTHPVSYGEERVLELREALDSIGLSHAALVAEPVAAAAWLSVAHGPLLPGLALVYDLGGSGLTVTLVRIGPGTPARPVFGEPLRSNAFGGRAFGAKMAAQHNWRAGASSAADSDAAITALRTAHIRESLDVVYECLGRARVTMADVDCVLVVGGAARPPEVAAVLAAALARPVIVAPDPERTIAEGAAVFARRAAESVRESEVAEAPEPPEPPRVLRRRLTRVAVTVAVAAGGALFAATAVVGDEAGAQSMGAGIVHVQH</sequence>
<gene>
    <name evidence="5" type="ORF">ACFYY5_30875</name>
</gene>
<proteinExistence type="predicted"/>
<organism evidence="5 6">
    <name type="scientific">Nocardia elegans</name>
    <dbReference type="NCBI Taxonomy" id="300029"/>
    <lineage>
        <taxon>Bacteria</taxon>
        <taxon>Bacillati</taxon>
        <taxon>Actinomycetota</taxon>
        <taxon>Actinomycetes</taxon>
        <taxon>Mycobacteriales</taxon>
        <taxon>Nocardiaceae</taxon>
        <taxon>Nocardia</taxon>
    </lineage>
</organism>
<dbReference type="Gene3D" id="3.30.420.40">
    <property type="match status" value="3"/>
</dbReference>
<dbReference type="RefSeq" id="WP_106958599.1">
    <property type="nucleotide sequence ID" value="NZ_JADLPS010000011.1"/>
</dbReference>
<keyword evidence="3" id="KW-0143">Chaperone</keyword>
<evidence type="ECO:0000256" key="4">
    <source>
        <dbReference type="SAM" id="MobiDB-lite"/>
    </source>
</evidence>
<evidence type="ECO:0000313" key="5">
    <source>
        <dbReference type="EMBL" id="MFF4027261.1"/>
    </source>
</evidence>
<dbReference type="InterPro" id="IPR043129">
    <property type="entry name" value="ATPase_NBD"/>
</dbReference>
<evidence type="ECO:0000256" key="1">
    <source>
        <dbReference type="ARBA" id="ARBA00022741"/>
    </source>
</evidence>
<evidence type="ECO:0000256" key="3">
    <source>
        <dbReference type="ARBA" id="ARBA00023186"/>
    </source>
</evidence>
<feature type="region of interest" description="Disordered" evidence="4">
    <location>
        <begin position="23"/>
        <end position="64"/>
    </location>
</feature>
<evidence type="ECO:0000256" key="2">
    <source>
        <dbReference type="ARBA" id="ARBA00022840"/>
    </source>
</evidence>
<accession>A0ABW6TM95</accession>
<dbReference type="SUPFAM" id="SSF53067">
    <property type="entry name" value="Actin-like ATPase domain"/>
    <property type="match status" value="1"/>
</dbReference>
<evidence type="ECO:0000313" key="6">
    <source>
        <dbReference type="Proteomes" id="UP001602089"/>
    </source>
</evidence>
<dbReference type="Gene3D" id="3.90.640.10">
    <property type="entry name" value="Actin, Chain A, domain 4"/>
    <property type="match status" value="1"/>
</dbReference>
<keyword evidence="6" id="KW-1185">Reference proteome</keyword>
<reference evidence="5 6" key="1">
    <citation type="submission" date="2024-10" db="EMBL/GenBank/DDBJ databases">
        <title>The Natural Products Discovery Center: Release of the First 8490 Sequenced Strains for Exploring Actinobacteria Biosynthetic Diversity.</title>
        <authorList>
            <person name="Kalkreuter E."/>
            <person name="Kautsar S.A."/>
            <person name="Yang D."/>
            <person name="Bader C.D."/>
            <person name="Teijaro C.N."/>
            <person name="Fluegel L."/>
            <person name="Davis C.M."/>
            <person name="Simpson J.R."/>
            <person name="Lauterbach L."/>
            <person name="Steele A.D."/>
            <person name="Gui C."/>
            <person name="Meng S."/>
            <person name="Li G."/>
            <person name="Viehrig K."/>
            <person name="Ye F."/>
            <person name="Su P."/>
            <person name="Kiefer A.F."/>
            <person name="Nichols A."/>
            <person name="Cepeda A.J."/>
            <person name="Yan W."/>
            <person name="Fan B."/>
            <person name="Jiang Y."/>
            <person name="Adhikari A."/>
            <person name="Zheng C.-J."/>
            <person name="Schuster L."/>
            <person name="Cowan T.M."/>
            <person name="Smanski M.J."/>
            <person name="Chevrette M.G."/>
            <person name="De Carvalho L.P.S."/>
            <person name="Shen B."/>
        </authorList>
    </citation>
    <scope>NUCLEOTIDE SEQUENCE [LARGE SCALE GENOMIC DNA]</scope>
    <source>
        <strain evidence="5 6">NPDC001867</strain>
    </source>
</reference>
<dbReference type="Proteomes" id="UP001602089">
    <property type="component" value="Unassembled WGS sequence"/>
</dbReference>
<dbReference type="EMBL" id="JBIATK010000013">
    <property type="protein sequence ID" value="MFF4027261.1"/>
    <property type="molecule type" value="Genomic_DNA"/>
</dbReference>
<dbReference type="InterPro" id="IPR013126">
    <property type="entry name" value="Hsp_70_fam"/>
</dbReference>